<protein>
    <submittedName>
        <fullName evidence="1">HK97 family phage portal protein</fullName>
    </submittedName>
</protein>
<dbReference type="EMBL" id="SLXP01000001">
    <property type="protein sequence ID" value="TCP43941.1"/>
    <property type="molecule type" value="Genomic_DNA"/>
</dbReference>
<name>A0A4R2QAM0_9RHOB</name>
<accession>A0A4R2QAM0</accession>
<evidence type="ECO:0000313" key="2">
    <source>
        <dbReference type="Proteomes" id="UP000294835"/>
    </source>
</evidence>
<dbReference type="Proteomes" id="UP000294835">
    <property type="component" value="Unassembled WGS sequence"/>
</dbReference>
<proteinExistence type="predicted"/>
<dbReference type="RefSeq" id="WP_132460107.1">
    <property type="nucleotide sequence ID" value="NZ_SLXP01000001.1"/>
</dbReference>
<reference evidence="1 2" key="1">
    <citation type="submission" date="2019-03" db="EMBL/GenBank/DDBJ databases">
        <title>Genomic Encyclopedia of Type Strains, Phase IV (KMG-IV): sequencing the most valuable type-strain genomes for metagenomic binning, comparative biology and taxonomic classification.</title>
        <authorList>
            <person name="Goeker M."/>
        </authorList>
    </citation>
    <scope>NUCLEOTIDE SEQUENCE [LARGE SCALE GENOMIC DNA]</scope>
    <source>
        <strain evidence="1 2">DSM 18063</strain>
    </source>
</reference>
<dbReference type="NCBIfam" id="TIGR01537">
    <property type="entry name" value="portal_HK97"/>
    <property type="match status" value="1"/>
</dbReference>
<dbReference type="Pfam" id="PF04860">
    <property type="entry name" value="Phage_portal"/>
    <property type="match status" value="1"/>
</dbReference>
<dbReference type="InterPro" id="IPR006427">
    <property type="entry name" value="Portal_HK97"/>
</dbReference>
<sequence length="430" mass="47026">MGLKNLFRRAPATRAAEAEAELRAAVQFDPGFEGLLRIIGAEGASEHVSFNEAISLPPVFAAINFLSSSLAALPVAVYRRRGPGEPDERVDHPVAALLNVAANDTTPAIELRQVAHAEQFGPGRGYIYIERDRTGLPINLFPLEYDRTAVRRDGRGRVFFDYTRADGRVVTYPAADVIDLAFSRRADLISSRNPVLTCAGAIRQGLNASRYALTVFGKNGIPPYVLEGAMPSGDAARRASDDVAKVARRQAEEGKPILPIPAGFKLTRLGDDPEKMQLTPVQIFTVQQVARIYNLPPVFLQELSTGTFANTEQQDLHLVKHTLSKRARQSDAELSLKLFGRDSDLYVRSDLDELAKGVFKDRIEALARAVQTGQLTPNEAREMSGREALDGGGQLFMQSATIPITLIEDKIRAEIARGVSSPQPPEDTEE</sequence>
<dbReference type="InterPro" id="IPR006944">
    <property type="entry name" value="Phage/GTA_portal"/>
</dbReference>
<keyword evidence="2" id="KW-1185">Reference proteome</keyword>
<dbReference type="AlphaFoldDB" id="A0A4R2QAM0"/>
<dbReference type="OrthoDB" id="7592047at2"/>
<gene>
    <name evidence="1" type="ORF">EV662_10124</name>
</gene>
<evidence type="ECO:0000313" key="1">
    <source>
        <dbReference type="EMBL" id="TCP43941.1"/>
    </source>
</evidence>
<comment type="caution">
    <text evidence="1">The sequence shown here is derived from an EMBL/GenBank/DDBJ whole genome shotgun (WGS) entry which is preliminary data.</text>
</comment>
<organism evidence="1 2">
    <name type="scientific">Rhodovulum marinum</name>
    <dbReference type="NCBI Taxonomy" id="320662"/>
    <lineage>
        <taxon>Bacteria</taxon>
        <taxon>Pseudomonadati</taxon>
        <taxon>Pseudomonadota</taxon>
        <taxon>Alphaproteobacteria</taxon>
        <taxon>Rhodobacterales</taxon>
        <taxon>Paracoccaceae</taxon>
        <taxon>Rhodovulum</taxon>
    </lineage>
</organism>